<evidence type="ECO:0000256" key="1">
    <source>
        <dbReference type="ARBA" id="ARBA00022485"/>
    </source>
</evidence>
<keyword evidence="7" id="KW-1185">Reference proteome</keyword>
<evidence type="ECO:0000256" key="4">
    <source>
        <dbReference type="ARBA" id="ARBA00023014"/>
    </source>
</evidence>
<dbReference type="GO" id="GO:0051539">
    <property type="term" value="F:4 iron, 4 sulfur cluster binding"/>
    <property type="evidence" value="ECO:0007669"/>
    <property type="project" value="UniProtKB-KW"/>
</dbReference>
<sequence length="315" mass="36024">MKTHQFITTRALLHNEKAKVIPVRRLHCLQDEIHRFQDAEDLNDFQQWIVDELYTFDVPDVGFPVESILLIAVPHPFCAHVEFSHRGRTYKSFSFVMPDFKRTEEALRKALSGLNHHLAEAGDIPLKRLAVQSGLAAYGRNNICYIDGMGSNFSLMAYFTDMPCEEDPWTDVTMSSSCTDCNACLNNCPTRAIRKERFLIDNEKCLSFLNESGAPFPEWLPETVHHCVYDCMKCQIVCPMNRKQVDYVTGPVQFTESETDHLLSGTPFEDFPMALQNKATYLGLHQWPEGIPRNLKTLFDISDRKGDPTETPSPR</sequence>
<evidence type="ECO:0000256" key="2">
    <source>
        <dbReference type="ARBA" id="ARBA00022723"/>
    </source>
</evidence>
<evidence type="ECO:0000313" key="7">
    <source>
        <dbReference type="Proteomes" id="UP000198870"/>
    </source>
</evidence>
<organism evidence="6 7">
    <name type="scientific">Desulfoluna spongiiphila</name>
    <dbReference type="NCBI Taxonomy" id="419481"/>
    <lineage>
        <taxon>Bacteria</taxon>
        <taxon>Pseudomonadati</taxon>
        <taxon>Thermodesulfobacteriota</taxon>
        <taxon>Desulfobacteria</taxon>
        <taxon>Desulfobacterales</taxon>
        <taxon>Desulfolunaceae</taxon>
        <taxon>Desulfoluna</taxon>
    </lineage>
</organism>
<dbReference type="AlphaFoldDB" id="A0A1G5ASB4"/>
<dbReference type="PANTHER" id="PTHR30002:SF4">
    <property type="entry name" value="EPOXYQUEUOSINE REDUCTASE"/>
    <property type="match status" value="1"/>
</dbReference>
<keyword evidence="3" id="KW-0408">Iron</keyword>
<dbReference type="InterPro" id="IPR004453">
    <property type="entry name" value="QueG"/>
</dbReference>
<dbReference type="InterPro" id="IPR017900">
    <property type="entry name" value="4Fe4S_Fe_S_CS"/>
</dbReference>
<name>A0A1G5ASB4_9BACT</name>
<protein>
    <submittedName>
        <fullName evidence="6">Epoxyqueuosine reductase</fullName>
    </submittedName>
</protein>
<dbReference type="Proteomes" id="UP000198870">
    <property type="component" value="Unassembled WGS sequence"/>
</dbReference>
<keyword evidence="1" id="KW-0004">4Fe-4S</keyword>
<dbReference type="GO" id="GO:0052693">
    <property type="term" value="F:epoxyqueuosine reductase activity"/>
    <property type="evidence" value="ECO:0007669"/>
    <property type="project" value="TreeGrafter"/>
</dbReference>
<gene>
    <name evidence="6" type="ORF">SAMN05216233_101418</name>
</gene>
<reference evidence="6 7" key="1">
    <citation type="submission" date="2016-10" db="EMBL/GenBank/DDBJ databases">
        <authorList>
            <person name="de Groot N.N."/>
        </authorList>
    </citation>
    <scope>NUCLEOTIDE SEQUENCE [LARGE SCALE GENOMIC DNA]</scope>
    <source>
        <strain evidence="6 7">AA1</strain>
    </source>
</reference>
<dbReference type="Pfam" id="PF13484">
    <property type="entry name" value="Fer4_16"/>
    <property type="match status" value="1"/>
</dbReference>
<dbReference type="PANTHER" id="PTHR30002">
    <property type="entry name" value="EPOXYQUEUOSINE REDUCTASE"/>
    <property type="match status" value="1"/>
</dbReference>
<proteinExistence type="predicted"/>
<dbReference type="InterPro" id="IPR017896">
    <property type="entry name" value="4Fe4S_Fe-S-bd"/>
</dbReference>
<evidence type="ECO:0000256" key="3">
    <source>
        <dbReference type="ARBA" id="ARBA00023004"/>
    </source>
</evidence>
<dbReference type="EMBL" id="FMUX01000001">
    <property type="protein sequence ID" value="SCX80776.1"/>
    <property type="molecule type" value="Genomic_DNA"/>
</dbReference>
<feature type="domain" description="4Fe-4S ferredoxin-type" evidence="5">
    <location>
        <begin position="169"/>
        <end position="198"/>
    </location>
</feature>
<dbReference type="GO" id="GO:0046872">
    <property type="term" value="F:metal ion binding"/>
    <property type="evidence" value="ECO:0007669"/>
    <property type="project" value="UniProtKB-KW"/>
</dbReference>
<dbReference type="GO" id="GO:0008616">
    <property type="term" value="P:tRNA queuosine(34) biosynthetic process"/>
    <property type="evidence" value="ECO:0007669"/>
    <property type="project" value="InterPro"/>
</dbReference>
<keyword evidence="4" id="KW-0411">Iron-sulfur</keyword>
<dbReference type="PROSITE" id="PS00198">
    <property type="entry name" value="4FE4S_FER_1"/>
    <property type="match status" value="1"/>
</dbReference>
<keyword evidence="2" id="KW-0479">Metal-binding</keyword>
<evidence type="ECO:0000313" key="6">
    <source>
        <dbReference type="EMBL" id="SCX80776.1"/>
    </source>
</evidence>
<dbReference type="STRING" id="419481.SAMN05216233_101418"/>
<dbReference type="OrthoDB" id="9784571at2"/>
<dbReference type="SUPFAM" id="SSF54862">
    <property type="entry name" value="4Fe-4S ferredoxins"/>
    <property type="match status" value="1"/>
</dbReference>
<dbReference type="PROSITE" id="PS51379">
    <property type="entry name" value="4FE4S_FER_2"/>
    <property type="match status" value="1"/>
</dbReference>
<dbReference type="RefSeq" id="WP_092207712.1">
    <property type="nucleotide sequence ID" value="NZ_FMUX01000001.1"/>
</dbReference>
<evidence type="ECO:0000259" key="5">
    <source>
        <dbReference type="PROSITE" id="PS51379"/>
    </source>
</evidence>
<dbReference type="Gene3D" id="3.30.70.20">
    <property type="match status" value="1"/>
</dbReference>
<accession>A0A1G5ASB4</accession>